<dbReference type="Pfam" id="PF07969">
    <property type="entry name" value="Amidohydro_3"/>
    <property type="match status" value="1"/>
</dbReference>
<sequence length="568" mass="60105">MATADLIITNARIYTVDAASPWAEALAVRDGRLLAVGSETDVAAFRGPGTIEHVLDGAFVMPGLIDVHNHHAVAGKADLFELGFSANAGYQEILQAVEKHAAKLPEDAWVTGGSWGSTLMEELSTEQARHGLDQAAGGRPVMLSDDSHHNRWVSTRALELAGITAESDPGEGGIVVLDGVTGRPTGVLLEAAGIPVEQAKAASAALTAEQHRLASHRGIEILSSYGITAIQDAAVSVDILGALKSLDTAGELNAWVVSSMLVNDQIFGFQPTGDALLAQANNFRSIHHRPDFVKIFLDGVPPARTGAFLEPYLPDDAHGAHFCGETTMPADQLLDWLRRTAEQGLSAKIHCTGDASARMVLDAVEVIRQEGFTAARYQIAHGQFVHEDDVPRFAALSVSADISPFLWVPGVIPQAIATALPAGIASKLQPNRDLLDSGALVAGGSDWPVSESPNAWEGIQGLVTRMDPTGQFPGQLWPEQAITLEEAIAVFTINAAEAMGLGEITGSLSSGKSADFVVLDRNPFDIDISSVASLRAEQTWFAGRKVFERATAMDRATASDRATAMPAD</sequence>
<keyword evidence="2" id="KW-0378">Hydrolase</keyword>
<dbReference type="Gene3D" id="3.10.310.70">
    <property type="match status" value="1"/>
</dbReference>
<dbReference type="EMBL" id="CP090958">
    <property type="protein sequence ID" value="WGW11847.1"/>
    <property type="molecule type" value="Genomic_DNA"/>
</dbReference>
<dbReference type="EC" id="3.5.-.-" evidence="2"/>
<dbReference type="InterPro" id="IPR032466">
    <property type="entry name" value="Metal_Hydrolase"/>
</dbReference>
<dbReference type="PANTHER" id="PTHR22642:SF2">
    <property type="entry name" value="PROTEIN LONG AFTER FAR-RED 3"/>
    <property type="match status" value="1"/>
</dbReference>
<gene>
    <name evidence="2" type="ORF">LWF01_17425</name>
</gene>
<evidence type="ECO:0000259" key="1">
    <source>
        <dbReference type="Pfam" id="PF07969"/>
    </source>
</evidence>
<dbReference type="CDD" id="cd01300">
    <property type="entry name" value="YtcJ_like"/>
    <property type="match status" value="1"/>
</dbReference>
<protein>
    <submittedName>
        <fullName evidence="2">Amidohydrolase</fullName>
        <ecNumber evidence="2">3.5.-.-</ecNumber>
    </submittedName>
</protein>
<dbReference type="InterPro" id="IPR033932">
    <property type="entry name" value="YtcJ-like"/>
</dbReference>
<dbReference type="Gene3D" id="3.20.20.140">
    <property type="entry name" value="Metal-dependent hydrolases"/>
    <property type="match status" value="1"/>
</dbReference>
<proteinExistence type="predicted"/>
<feature type="domain" description="Amidohydrolase 3" evidence="1">
    <location>
        <begin position="55"/>
        <end position="547"/>
    </location>
</feature>
<dbReference type="SUPFAM" id="SSF51556">
    <property type="entry name" value="Metallo-dependent hydrolases"/>
    <property type="match status" value="1"/>
</dbReference>
<reference evidence="2 3" key="1">
    <citation type="submission" date="2023-05" db="EMBL/GenBank/DDBJ databases">
        <title>Lithophilousrod everest ZFBP1038 complete genpme.</title>
        <authorList>
            <person name="Tian M."/>
        </authorList>
    </citation>
    <scope>NUCLEOTIDE SEQUENCE [LARGE SCALE GENOMIC DNA]</scope>
    <source>
        <strain evidence="2 3">ZFBP1038</strain>
    </source>
</reference>
<dbReference type="SUPFAM" id="SSF51338">
    <property type="entry name" value="Composite domain of metallo-dependent hydrolases"/>
    <property type="match status" value="1"/>
</dbReference>
<evidence type="ECO:0000313" key="3">
    <source>
        <dbReference type="Proteomes" id="UP001209083"/>
    </source>
</evidence>
<dbReference type="RefSeq" id="WP_349638640.1">
    <property type="nucleotide sequence ID" value="NZ_CP090958.1"/>
</dbReference>
<dbReference type="Proteomes" id="UP001209083">
    <property type="component" value="Chromosome"/>
</dbReference>
<dbReference type="GO" id="GO:0016787">
    <property type="term" value="F:hydrolase activity"/>
    <property type="evidence" value="ECO:0007669"/>
    <property type="project" value="UniProtKB-KW"/>
</dbReference>
<dbReference type="InterPro" id="IPR013108">
    <property type="entry name" value="Amidohydro_3"/>
</dbReference>
<evidence type="ECO:0000313" key="2">
    <source>
        <dbReference type="EMBL" id="WGW11847.1"/>
    </source>
</evidence>
<organism evidence="2 3">
    <name type="scientific">Saxibacter everestensis</name>
    <dbReference type="NCBI Taxonomy" id="2909229"/>
    <lineage>
        <taxon>Bacteria</taxon>
        <taxon>Bacillati</taxon>
        <taxon>Actinomycetota</taxon>
        <taxon>Actinomycetes</taxon>
        <taxon>Micrococcales</taxon>
        <taxon>Brevibacteriaceae</taxon>
        <taxon>Saxibacter</taxon>
    </lineage>
</organism>
<dbReference type="PANTHER" id="PTHR22642">
    <property type="entry name" value="IMIDAZOLONEPROPIONASE"/>
    <property type="match status" value="1"/>
</dbReference>
<name>A0ABY8QSC6_9MICO</name>
<dbReference type="InterPro" id="IPR011059">
    <property type="entry name" value="Metal-dep_hydrolase_composite"/>
</dbReference>
<dbReference type="Gene3D" id="2.30.40.10">
    <property type="entry name" value="Urease, subunit C, domain 1"/>
    <property type="match status" value="1"/>
</dbReference>
<keyword evidence="3" id="KW-1185">Reference proteome</keyword>
<accession>A0ABY8QSC6</accession>